<comment type="cofactor">
    <cofactor evidence="1">
        <name>pyridoxal 5'-phosphate</name>
        <dbReference type="ChEBI" id="CHEBI:597326"/>
    </cofactor>
</comment>
<name>A0A9X2J712_9GAMM</name>
<evidence type="ECO:0000256" key="3">
    <source>
        <dbReference type="ARBA" id="ARBA00022898"/>
    </source>
</evidence>
<dbReference type="InterPro" id="IPR001926">
    <property type="entry name" value="TrpB-like_PALP"/>
</dbReference>
<dbReference type="GO" id="GO:0019148">
    <property type="term" value="F:D-cysteine desulfhydrase activity"/>
    <property type="evidence" value="ECO:0007669"/>
    <property type="project" value="TreeGrafter"/>
</dbReference>
<dbReference type="NCBIfam" id="TIGR01275">
    <property type="entry name" value="ACC_deam_rel"/>
    <property type="match status" value="1"/>
</dbReference>
<evidence type="ECO:0000256" key="5">
    <source>
        <dbReference type="PIRSR" id="PIRSR006278-2"/>
    </source>
</evidence>
<evidence type="ECO:0000256" key="1">
    <source>
        <dbReference type="ARBA" id="ARBA00001933"/>
    </source>
</evidence>
<dbReference type="PANTHER" id="PTHR43780:SF2">
    <property type="entry name" value="1-AMINOCYCLOPROPANE-1-CARBOXYLATE DEAMINASE-RELATED"/>
    <property type="match status" value="1"/>
</dbReference>
<dbReference type="InterPro" id="IPR027278">
    <property type="entry name" value="ACCD_DCysDesulf"/>
</dbReference>
<dbReference type="InterPro" id="IPR005966">
    <property type="entry name" value="D-Cys_desShydrase"/>
</dbReference>
<dbReference type="PIRSF" id="PIRSF006278">
    <property type="entry name" value="ACCD_DCysDesulf"/>
    <property type="match status" value="1"/>
</dbReference>
<evidence type="ECO:0000256" key="2">
    <source>
        <dbReference type="ARBA" id="ARBA00008639"/>
    </source>
</evidence>
<evidence type="ECO:0000313" key="7">
    <source>
        <dbReference type="EMBL" id="MCO1333976.1"/>
    </source>
</evidence>
<reference evidence="7" key="1">
    <citation type="journal article" date="2022" name="Arch. Microbiol.">
        <title>Microbulbifer okhotskensis sp. nov., isolated from a deep bottom sediment of the Okhotsk Sea.</title>
        <authorList>
            <person name="Romanenko L."/>
            <person name="Kurilenko V."/>
            <person name="Otstavnykh N."/>
            <person name="Velansky P."/>
            <person name="Isaeva M."/>
            <person name="Mikhailov V."/>
        </authorList>
    </citation>
    <scope>NUCLEOTIDE SEQUENCE</scope>
    <source>
        <strain evidence="7">OS29</strain>
    </source>
</reference>
<gene>
    <name evidence="7" type="ORF">MO867_06435</name>
</gene>
<keyword evidence="3 5" id="KW-0663">Pyridoxal phosphate</keyword>
<comment type="similarity">
    <text evidence="2">Belongs to the ACC deaminase/D-cysteine desulfhydrase family.</text>
</comment>
<dbReference type="PANTHER" id="PTHR43780">
    <property type="entry name" value="1-AMINOCYCLOPROPANE-1-CARBOXYLATE DEAMINASE-RELATED"/>
    <property type="match status" value="1"/>
</dbReference>
<dbReference type="EMBL" id="JALBWM010000018">
    <property type="protein sequence ID" value="MCO1333976.1"/>
    <property type="molecule type" value="Genomic_DNA"/>
</dbReference>
<keyword evidence="8" id="KW-1185">Reference proteome</keyword>
<dbReference type="Gene3D" id="3.40.50.1100">
    <property type="match status" value="2"/>
</dbReference>
<feature type="domain" description="Tryptophan synthase beta chain-like PALP" evidence="6">
    <location>
        <begin position="14"/>
        <end position="324"/>
    </location>
</feature>
<evidence type="ECO:0000256" key="4">
    <source>
        <dbReference type="PIRSR" id="PIRSR006278-1"/>
    </source>
</evidence>
<evidence type="ECO:0000313" key="8">
    <source>
        <dbReference type="Proteomes" id="UP001139028"/>
    </source>
</evidence>
<protein>
    <submittedName>
        <fullName evidence="7">D-cysteine desulfhydrase family protein</fullName>
    </submittedName>
</protein>
<dbReference type="Proteomes" id="UP001139028">
    <property type="component" value="Unassembled WGS sequence"/>
</dbReference>
<dbReference type="SUPFAM" id="SSF53686">
    <property type="entry name" value="Tryptophan synthase beta subunit-like PLP-dependent enzymes"/>
    <property type="match status" value="1"/>
</dbReference>
<organism evidence="7 8">
    <name type="scientific">Microbulbifer okhotskensis</name>
    <dbReference type="NCBI Taxonomy" id="2926617"/>
    <lineage>
        <taxon>Bacteria</taxon>
        <taxon>Pseudomonadati</taxon>
        <taxon>Pseudomonadota</taxon>
        <taxon>Gammaproteobacteria</taxon>
        <taxon>Cellvibrionales</taxon>
        <taxon>Microbulbiferaceae</taxon>
        <taxon>Microbulbifer</taxon>
    </lineage>
</organism>
<sequence length="341" mass="37574">MPKRLPIELPDHLSLANLPTPLQPLDRISERYSLPSRGPRIWVKRDDLTESGMSGNKLRKLEFVMAKAQGSGANVLITCGGIQSNHCRATALVGARLGMKVQLILRGKDPGELDGNLLLDKLAGAEVAVYPDEEYSRDLEQLFEKWSEVYQSHGDKPFCIPTGASDGHGIWGYISASEELINDCAEQRFEPSHIVCATGSGGTQAGLTLGCHLLGLQTRVTGYAVCQNSAYLQKKIREDIAHWMELTGNPLDLNFLSVLINDDYRGPGYGLAGVEVYQTIEELARLEGILLDPVYTGKAFHGLLQELQQGNYQGVDNLVFIHTGGQFALFPHRNHFFLTVE</sequence>
<dbReference type="RefSeq" id="WP_252465438.1">
    <property type="nucleotide sequence ID" value="NZ_JALBWM010000018.1"/>
</dbReference>
<feature type="active site" description="Nucleophile" evidence="4">
    <location>
        <position position="84"/>
    </location>
</feature>
<dbReference type="AlphaFoldDB" id="A0A9X2J712"/>
<evidence type="ECO:0000259" key="6">
    <source>
        <dbReference type="Pfam" id="PF00291"/>
    </source>
</evidence>
<dbReference type="InterPro" id="IPR036052">
    <property type="entry name" value="TrpB-like_PALP_sf"/>
</dbReference>
<feature type="modified residue" description="N6-(pyridoxal phosphate)lysine" evidence="5">
    <location>
        <position position="57"/>
    </location>
</feature>
<proteinExistence type="inferred from homology"/>
<dbReference type="Pfam" id="PF00291">
    <property type="entry name" value="PALP"/>
    <property type="match status" value="1"/>
</dbReference>
<comment type="caution">
    <text evidence="7">The sequence shown here is derived from an EMBL/GenBank/DDBJ whole genome shotgun (WGS) entry which is preliminary data.</text>
</comment>
<accession>A0A9X2J712</accession>